<evidence type="ECO:0000313" key="1">
    <source>
        <dbReference type="EMBL" id="KYB28616.1"/>
    </source>
</evidence>
<gene>
    <name evidence="1" type="primary">AUGUSTUS-3.0.2_34602</name>
    <name evidence="1" type="ORF">TcasGA2_TC034602</name>
</gene>
<sequence length="274" mass="30808">MNIPFFKDLSFQKAKTVERALKYELRLKENISEKLLAIQKSSNSNPKIYINLKENATVEDKDAMFRRLKSHFEKNKSTSFQDTSTDGLMNCVSLTSSSSSSTSLPLGLMTPAKETSNFFQEKAFDISLFRVQTSTAAMLTKSFYVLVFLAVANADLLPHPVLETTVTGESGSIREQRGLPFVPFPPFPPVGHRFILHGYPEPVPLPLFPVTSVVPETPVVEAKTVEESKDSVTVETPEVKKVATPVVVLPEHPIHSVYRYPYPYYGINGYYRYF</sequence>
<protein>
    <submittedName>
        <fullName evidence="1">Uncharacterized protein</fullName>
    </submittedName>
</protein>
<evidence type="ECO:0000313" key="2">
    <source>
        <dbReference type="Proteomes" id="UP000007266"/>
    </source>
</evidence>
<name>A0A139WL37_TRICA</name>
<reference evidence="1 2" key="1">
    <citation type="journal article" date="2008" name="Nature">
        <title>The genome of the model beetle and pest Tribolium castaneum.</title>
        <authorList>
            <consortium name="Tribolium Genome Sequencing Consortium"/>
            <person name="Richards S."/>
            <person name="Gibbs R.A."/>
            <person name="Weinstock G.M."/>
            <person name="Brown S.J."/>
            <person name="Denell R."/>
            <person name="Beeman R.W."/>
            <person name="Gibbs R."/>
            <person name="Beeman R.W."/>
            <person name="Brown S.J."/>
            <person name="Bucher G."/>
            <person name="Friedrich M."/>
            <person name="Grimmelikhuijzen C.J."/>
            <person name="Klingler M."/>
            <person name="Lorenzen M."/>
            <person name="Richards S."/>
            <person name="Roth S."/>
            <person name="Schroder R."/>
            <person name="Tautz D."/>
            <person name="Zdobnov E.M."/>
            <person name="Muzny D."/>
            <person name="Gibbs R.A."/>
            <person name="Weinstock G.M."/>
            <person name="Attaway T."/>
            <person name="Bell S."/>
            <person name="Buhay C.J."/>
            <person name="Chandrabose M.N."/>
            <person name="Chavez D."/>
            <person name="Clerk-Blankenburg K.P."/>
            <person name="Cree A."/>
            <person name="Dao M."/>
            <person name="Davis C."/>
            <person name="Chacko J."/>
            <person name="Dinh H."/>
            <person name="Dugan-Rocha S."/>
            <person name="Fowler G."/>
            <person name="Garner T.T."/>
            <person name="Garnes J."/>
            <person name="Gnirke A."/>
            <person name="Hawes A."/>
            <person name="Hernandez J."/>
            <person name="Hines S."/>
            <person name="Holder M."/>
            <person name="Hume J."/>
            <person name="Jhangiani S.N."/>
            <person name="Joshi V."/>
            <person name="Khan Z.M."/>
            <person name="Jackson L."/>
            <person name="Kovar C."/>
            <person name="Kowis A."/>
            <person name="Lee S."/>
            <person name="Lewis L.R."/>
            <person name="Margolis J."/>
            <person name="Morgan M."/>
            <person name="Nazareth L.V."/>
            <person name="Nguyen N."/>
            <person name="Okwuonu G."/>
            <person name="Parker D."/>
            <person name="Richards S."/>
            <person name="Ruiz S.J."/>
            <person name="Santibanez J."/>
            <person name="Savard J."/>
            <person name="Scherer S.E."/>
            <person name="Schneider B."/>
            <person name="Sodergren E."/>
            <person name="Tautz D."/>
            <person name="Vattahil S."/>
            <person name="Villasana D."/>
            <person name="White C.S."/>
            <person name="Wright R."/>
            <person name="Park Y."/>
            <person name="Beeman R.W."/>
            <person name="Lord J."/>
            <person name="Oppert B."/>
            <person name="Lorenzen M."/>
            <person name="Brown S."/>
            <person name="Wang L."/>
            <person name="Savard J."/>
            <person name="Tautz D."/>
            <person name="Richards S."/>
            <person name="Weinstock G."/>
            <person name="Gibbs R.A."/>
            <person name="Liu Y."/>
            <person name="Worley K."/>
            <person name="Weinstock G."/>
            <person name="Elsik C.G."/>
            <person name="Reese J.T."/>
            <person name="Elhaik E."/>
            <person name="Landan G."/>
            <person name="Graur D."/>
            <person name="Arensburger P."/>
            <person name="Atkinson P."/>
            <person name="Beeman R.W."/>
            <person name="Beidler J."/>
            <person name="Brown S.J."/>
            <person name="Demuth J.P."/>
            <person name="Drury D.W."/>
            <person name="Du Y.Z."/>
            <person name="Fujiwara H."/>
            <person name="Lorenzen M."/>
            <person name="Maselli V."/>
            <person name="Osanai M."/>
            <person name="Park Y."/>
            <person name="Robertson H.M."/>
            <person name="Tu Z."/>
            <person name="Wang J.J."/>
            <person name="Wang S."/>
            <person name="Richards S."/>
            <person name="Song H."/>
            <person name="Zhang L."/>
            <person name="Sodergren E."/>
            <person name="Werner D."/>
            <person name="Stanke M."/>
            <person name="Morgenstern B."/>
            <person name="Solovyev V."/>
            <person name="Kosarev P."/>
            <person name="Brown G."/>
            <person name="Chen H.C."/>
            <person name="Ermolaeva O."/>
            <person name="Hlavina W."/>
            <person name="Kapustin Y."/>
            <person name="Kiryutin B."/>
            <person name="Kitts P."/>
            <person name="Maglott D."/>
            <person name="Pruitt K."/>
            <person name="Sapojnikov V."/>
            <person name="Souvorov A."/>
            <person name="Mackey A.J."/>
            <person name="Waterhouse R.M."/>
            <person name="Wyder S."/>
            <person name="Zdobnov E.M."/>
            <person name="Zdobnov E.M."/>
            <person name="Wyder S."/>
            <person name="Kriventseva E.V."/>
            <person name="Kadowaki T."/>
            <person name="Bork P."/>
            <person name="Aranda M."/>
            <person name="Bao R."/>
            <person name="Beermann A."/>
            <person name="Berns N."/>
            <person name="Bolognesi R."/>
            <person name="Bonneton F."/>
            <person name="Bopp D."/>
            <person name="Brown S.J."/>
            <person name="Bucher G."/>
            <person name="Butts T."/>
            <person name="Chaumot A."/>
            <person name="Denell R.E."/>
            <person name="Ferrier D.E."/>
            <person name="Friedrich M."/>
            <person name="Gordon C.M."/>
            <person name="Jindra M."/>
            <person name="Klingler M."/>
            <person name="Lan Q."/>
            <person name="Lattorff H.M."/>
            <person name="Laudet V."/>
            <person name="von Levetsow C."/>
            <person name="Liu Z."/>
            <person name="Lutz R."/>
            <person name="Lynch J.A."/>
            <person name="da Fonseca R.N."/>
            <person name="Posnien N."/>
            <person name="Reuter R."/>
            <person name="Roth S."/>
            <person name="Savard J."/>
            <person name="Schinko J.B."/>
            <person name="Schmitt C."/>
            <person name="Schoppmeier M."/>
            <person name="Schroder R."/>
            <person name="Shippy T.D."/>
            <person name="Simonnet F."/>
            <person name="Marques-Souza H."/>
            <person name="Tautz D."/>
            <person name="Tomoyasu Y."/>
            <person name="Trauner J."/>
            <person name="Van der Zee M."/>
            <person name="Vervoort M."/>
            <person name="Wittkopp N."/>
            <person name="Wimmer E.A."/>
            <person name="Yang X."/>
            <person name="Jones A.K."/>
            <person name="Sattelle D.B."/>
            <person name="Ebert P.R."/>
            <person name="Nelson D."/>
            <person name="Scott J.G."/>
            <person name="Beeman R.W."/>
            <person name="Muthukrishnan S."/>
            <person name="Kramer K.J."/>
            <person name="Arakane Y."/>
            <person name="Beeman R.W."/>
            <person name="Zhu Q."/>
            <person name="Hogenkamp D."/>
            <person name="Dixit R."/>
            <person name="Oppert B."/>
            <person name="Jiang H."/>
            <person name="Zou Z."/>
            <person name="Marshall J."/>
            <person name="Elpidina E."/>
            <person name="Vinokurov K."/>
            <person name="Oppert C."/>
            <person name="Zou Z."/>
            <person name="Evans J."/>
            <person name="Lu Z."/>
            <person name="Zhao P."/>
            <person name="Sumathipala N."/>
            <person name="Altincicek B."/>
            <person name="Vilcinskas A."/>
            <person name="Williams M."/>
            <person name="Hultmark D."/>
            <person name="Hetru C."/>
            <person name="Jiang H."/>
            <person name="Grimmelikhuijzen C.J."/>
            <person name="Hauser F."/>
            <person name="Cazzamali G."/>
            <person name="Williamson M."/>
            <person name="Park Y."/>
            <person name="Li B."/>
            <person name="Tanaka Y."/>
            <person name="Predel R."/>
            <person name="Neupert S."/>
            <person name="Schachtner J."/>
            <person name="Verleyen P."/>
            <person name="Raible F."/>
            <person name="Bork P."/>
            <person name="Friedrich M."/>
            <person name="Walden K.K."/>
            <person name="Robertson H.M."/>
            <person name="Angeli S."/>
            <person name="Foret S."/>
            <person name="Bucher G."/>
            <person name="Schuetz S."/>
            <person name="Maleszka R."/>
            <person name="Wimmer E.A."/>
            <person name="Beeman R.W."/>
            <person name="Lorenzen M."/>
            <person name="Tomoyasu Y."/>
            <person name="Miller S.C."/>
            <person name="Grossmann D."/>
            <person name="Bucher G."/>
        </authorList>
    </citation>
    <scope>NUCLEOTIDE SEQUENCE [LARGE SCALE GENOMIC DNA]</scope>
    <source>
        <strain evidence="1 2">Georgia GA2</strain>
    </source>
</reference>
<reference evidence="1 2" key="2">
    <citation type="journal article" date="2010" name="Nucleic Acids Res.">
        <title>BeetleBase in 2010: revisions to provide comprehensive genomic information for Tribolium castaneum.</title>
        <authorList>
            <person name="Kim H.S."/>
            <person name="Murphy T."/>
            <person name="Xia J."/>
            <person name="Caragea D."/>
            <person name="Park Y."/>
            <person name="Beeman R.W."/>
            <person name="Lorenzen M.D."/>
            <person name="Butcher S."/>
            <person name="Manak J.R."/>
            <person name="Brown S.J."/>
        </authorList>
    </citation>
    <scope>GENOME REANNOTATION</scope>
    <source>
        <strain evidence="1 2">Georgia GA2</strain>
    </source>
</reference>
<dbReference type="InParanoid" id="A0A139WL37"/>
<accession>A0A139WL37</accession>
<dbReference type="EMBL" id="KQ971322">
    <property type="protein sequence ID" value="KYB28616.1"/>
    <property type="molecule type" value="Genomic_DNA"/>
</dbReference>
<proteinExistence type="predicted"/>
<keyword evidence="2" id="KW-1185">Reference proteome</keyword>
<dbReference type="Proteomes" id="UP000007266">
    <property type="component" value="Linkage group 3"/>
</dbReference>
<dbReference type="AlphaFoldDB" id="A0A139WL37"/>
<organism evidence="1 2">
    <name type="scientific">Tribolium castaneum</name>
    <name type="common">Red flour beetle</name>
    <dbReference type="NCBI Taxonomy" id="7070"/>
    <lineage>
        <taxon>Eukaryota</taxon>
        <taxon>Metazoa</taxon>
        <taxon>Ecdysozoa</taxon>
        <taxon>Arthropoda</taxon>
        <taxon>Hexapoda</taxon>
        <taxon>Insecta</taxon>
        <taxon>Pterygota</taxon>
        <taxon>Neoptera</taxon>
        <taxon>Endopterygota</taxon>
        <taxon>Coleoptera</taxon>
        <taxon>Polyphaga</taxon>
        <taxon>Cucujiformia</taxon>
        <taxon>Tenebrionidae</taxon>
        <taxon>Tenebrionidae incertae sedis</taxon>
        <taxon>Tribolium</taxon>
    </lineage>
</organism>